<keyword evidence="9" id="KW-0030">Aminoacyl-tRNA synthetase</keyword>
<dbReference type="InterPro" id="IPR004095">
    <property type="entry name" value="TGS"/>
</dbReference>
<dbReference type="Pfam" id="PF03129">
    <property type="entry name" value="HGTP_anticodon"/>
    <property type="match status" value="1"/>
</dbReference>
<evidence type="ECO:0000259" key="14">
    <source>
        <dbReference type="PROSITE" id="PS51880"/>
    </source>
</evidence>
<dbReference type="InterPro" id="IPR012676">
    <property type="entry name" value="TGS-like"/>
</dbReference>
<evidence type="ECO:0000259" key="13">
    <source>
        <dbReference type="PROSITE" id="PS50862"/>
    </source>
</evidence>
<dbReference type="GO" id="GO:0006435">
    <property type="term" value="P:threonyl-tRNA aminoacylation"/>
    <property type="evidence" value="ECO:0007669"/>
    <property type="project" value="InterPro"/>
</dbReference>
<dbReference type="InterPro" id="IPR045864">
    <property type="entry name" value="aa-tRNA-synth_II/BPL/LPL"/>
</dbReference>
<evidence type="ECO:0000256" key="12">
    <source>
        <dbReference type="ARBA" id="ARBA00072369"/>
    </source>
</evidence>
<dbReference type="InterPro" id="IPR036621">
    <property type="entry name" value="Anticodon-bd_dom_sf"/>
</dbReference>
<dbReference type="CDD" id="cd01667">
    <property type="entry name" value="TGS_ThrRS"/>
    <property type="match status" value="1"/>
</dbReference>
<dbReference type="InterPro" id="IPR018163">
    <property type="entry name" value="Thr/Ala-tRNA-synth_IIc_edit"/>
</dbReference>
<proteinExistence type="inferred from homology"/>
<dbReference type="GO" id="GO:0005739">
    <property type="term" value="C:mitochondrion"/>
    <property type="evidence" value="ECO:0007669"/>
    <property type="project" value="TreeGrafter"/>
</dbReference>
<dbReference type="PROSITE" id="PS51880">
    <property type="entry name" value="TGS"/>
    <property type="match status" value="1"/>
</dbReference>
<dbReference type="Gene3D" id="3.30.930.10">
    <property type="entry name" value="Bira Bifunctional Protein, Domain 2"/>
    <property type="match status" value="1"/>
</dbReference>
<dbReference type="NCBIfam" id="TIGR00418">
    <property type="entry name" value="thrS"/>
    <property type="match status" value="1"/>
</dbReference>
<evidence type="ECO:0000256" key="6">
    <source>
        <dbReference type="ARBA" id="ARBA00022741"/>
    </source>
</evidence>
<comment type="catalytic activity">
    <reaction evidence="11">
        <text>tRNA(Thr) + L-threonine + ATP = L-threonyl-tRNA(Thr) + AMP + diphosphate + H(+)</text>
        <dbReference type="Rhea" id="RHEA:24624"/>
        <dbReference type="Rhea" id="RHEA-COMP:9670"/>
        <dbReference type="Rhea" id="RHEA-COMP:9704"/>
        <dbReference type="ChEBI" id="CHEBI:15378"/>
        <dbReference type="ChEBI" id="CHEBI:30616"/>
        <dbReference type="ChEBI" id="CHEBI:33019"/>
        <dbReference type="ChEBI" id="CHEBI:57926"/>
        <dbReference type="ChEBI" id="CHEBI:78442"/>
        <dbReference type="ChEBI" id="CHEBI:78534"/>
        <dbReference type="ChEBI" id="CHEBI:456215"/>
        <dbReference type="EC" id="6.1.1.3"/>
    </reaction>
</comment>
<evidence type="ECO:0000256" key="11">
    <source>
        <dbReference type="ARBA" id="ARBA00049515"/>
    </source>
</evidence>
<evidence type="ECO:0000256" key="5">
    <source>
        <dbReference type="ARBA" id="ARBA00022598"/>
    </source>
</evidence>
<dbReference type="SUPFAM" id="SSF52954">
    <property type="entry name" value="Class II aaRS ABD-related"/>
    <property type="match status" value="1"/>
</dbReference>
<dbReference type="InterPro" id="IPR012947">
    <property type="entry name" value="tRNA_SAD"/>
</dbReference>
<protein>
    <recommendedName>
        <fullName evidence="12">Probable threonine--tRNA ligase, cytoplasmic</fullName>
        <ecNumber evidence="3">6.1.1.3</ecNumber>
    </recommendedName>
    <alternativeName>
        <fullName evidence="10">Threonyl-tRNA synthetase</fullName>
    </alternativeName>
</protein>
<evidence type="ECO:0000256" key="1">
    <source>
        <dbReference type="ARBA" id="ARBA00004496"/>
    </source>
</evidence>
<dbReference type="CDD" id="cd00771">
    <property type="entry name" value="ThrRS_core"/>
    <property type="match status" value="1"/>
</dbReference>
<gene>
    <name evidence="15" type="ORF">EHUX00137_LOCUS18953</name>
    <name evidence="16" type="ORF">EHUX00137_LOCUS18954</name>
</gene>
<sequence length="790" mass="86819">MSSSSQAMLDNSAALKKLAALYPELSATTLAAAASDMAAADSSHSRKEGKRTAASSGGEIGAGRLGVPFDLAAEPAWIGERLALLEEIKQRNAAALEALPKPPITVTLPDGKAIEGKAWETSPLDIASGISKGLASATCVASVRYSKRHAGTVQIVDADGDESAGGAPAAAEWEMWDVQRPLEGDCELRLHKWDEPAGKETFWHSSAHVLGEALECLYSAQLTHGPPLQTGFFYDSFLGSNSYRPEMNEELEKRVKKICDAKQPFERVVVTKAEAEALFAQNPFKLAIIKAKLPDGAATTVYRSGPFVDLCRGPHLPNTGKVKAFAVTKTSAALWLGKAGNDELQRVYGVSFPDKKEFSEWKALQEEAKKRDHRAIGIKQELFFFDDLSPGSCFFQPLGGRLYNKLVELIRGQLWLRGYEEVITPNMYNLKLWQTSGHATKYAENMFMLDCEGQPFALKAMNCPGHCLMFKHRKRSYRELPLRMADFGVLHRNELSGALTGLTRVRRFQQDDAHIFCMVSQIKQEIANVLDMISTIYGWLGMDFALNLSTKPESALGDAAVWETAEGMIAEALDEYQAKSGRGWSLNPGDGAFYGPKIDIHVYDALKRPFQCATVQLDFVQPQRFDLKYMTSGAAAAAAEAPKDGEEESAAGALPPGYERPVMIHRAVLGSVERMIAILTEHFAGKWPFFLSPRQAVVVPVSAAFNEYAEEVRNQLHAAGFYCDVDASNRTLNKMVREAQLSQYNFILVVGKEEAAEAAVNVRTRDNEVHGKKTVEALLADFKQLLADHK</sequence>
<comment type="subcellular location">
    <subcellularLocation>
        <location evidence="1">Cytoplasm</location>
    </subcellularLocation>
</comment>
<dbReference type="FunFam" id="3.40.50.800:FF:000003">
    <property type="entry name" value="Threonine--tRNA ligase 2, cytoplasmic"/>
    <property type="match status" value="1"/>
</dbReference>
<keyword evidence="7" id="KW-0067">ATP-binding</keyword>
<evidence type="ECO:0000256" key="7">
    <source>
        <dbReference type="ARBA" id="ARBA00022840"/>
    </source>
</evidence>
<dbReference type="FunFam" id="3.10.20.30:FF:000006">
    <property type="entry name" value="Threonine--tRNA ligase, cytoplasmic"/>
    <property type="match status" value="1"/>
</dbReference>
<dbReference type="SUPFAM" id="SSF55681">
    <property type="entry name" value="Class II aaRS and biotin synthetases"/>
    <property type="match status" value="1"/>
</dbReference>
<dbReference type="InterPro" id="IPR033728">
    <property type="entry name" value="ThrRS_core"/>
</dbReference>
<evidence type="ECO:0000313" key="16">
    <source>
        <dbReference type="EMBL" id="CAE0551740.1"/>
    </source>
</evidence>
<dbReference type="FunFam" id="3.30.930.10:FF:000019">
    <property type="entry name" value="Threonine--tRNA ligase"/>
    <property type="match status" value="1"/>
</dbReference>
<dbReference type="Gene3D" id="3.40.50.800">
    <property type="entry name" value="Anticodon-binding domain"/>
    <property type="match status" value="1"/>
</dbReference>
<dbReference type="AlphaFoldDB" id="A0A6V2RGC7"/>
<evidence type="ECO:0000256" key="8">
    <source>
        <dbReference type="ARBA" id="ARBA00022917"/>
    </source>
</evidence>
<dbReference type="InterPro" id="IPR012675">
    <property type="entry name" value="Beta-grasp_dom_sf"/>
</dbReference>
<evidence type="ECO:0000313" key="15">
    <source>
        <dbReference type="EMBL" id="CAE0551738.1"/>
    </source>
</evidence>
<keyword evidence="5" id="KW-0436">Ligase</keyword>
<evidence type="ECO:0000256" key="9">
    <source>
        <dbReference type="ARBA" id="ARBA00023146"/>
    </source>
</evidence>
<dbReference type="CDD" id="cd00860">
    <property type="entry name" value="ThrRS_anticodon"/>
    <property type="match status" value="1"/>
</dbReference>
<dbReference type="InterPro" id="IPR002314">
    <property type="entry name" value="aa-tRNA-synt_IIb"/>
</dbReference>
<dbReference type="EC" id="6.1.1.3" evidence="3"/>
<dbReference type="InterPro" id="IPR004154">
    <property type="entry name" value="Anticodon-bd"/>
</dbReference>
<dbReference type="HAMAP" id="MF_00184">
    <property type="entry name" value="Thr_tRNA_synth"/>
    <property type="match status" value="1"/>
</dbReference>
<dbReference type="EMBL" id="HBIR01024707">
    <property type="protein sequence ID" value="CAE0551738.1"/>
    <property type="molecule type" value="Transcribed_RNA"/>
</dbReference>
<dbReference type="GO" id="GO:0004829">
    <property type="term" value="F:threonine-tRNA ligase activity"/>
    <property type="evidence" value="ECO:0007669"/>
    <property type="project" value="UniProtKB-EC"/>
</dbReference>
<dbReference type="Pfam" id="PF00587">
    <property type="entry name" value="tRNA-synt_2b"/>
    <property type="match status" value="1"/>
</dbReference>
<dbReference type="Gene3D" id="3.10.20.30">
    <property type="match status" value="1"/>
</dbReference>
<dbReference type="PRINTS" id="PR01047">
    <property type="entry name" value="TRNASYNTHTHR"/>
</dbReference>
<dbReference type="SMART" id="SM00863">
    <property type="entry name" value="tRNA_SAD"/>
    <property type="match status" value="1"/>
</dbReference>
<keyword evidence="4" id="KW-0963">Cytoplasm</keyword>
<evidence type="ECO:0000256" key="3">
    <source>
        <dbReference type="ARBA" id="ARBA00013163"/>
    </source>
</evidence>
<dbReference type="PANTHER" id="PTHR11451">
    <property type="entry name" value="THREONINE-TRNA LIGASE"/>
    <property type="match status" value="1"/>
</dbReference>
<dbReference type="SUPFAM" id="SSF55186">
    <property type="entry name" value="ThrRS/AlaRS common domain"/>
    <property type="match status" value="1"/>
</dbReference>
<dbReference type="PROSITE" id="PS50862">
    <property type="entry name" value="AA_TRNA_LIGASE_II"/>
    <property type="match status" value="1"/>
</dbReference>
<dbReference type="InterPro" id="IPR002320">
    <property type="entry name" value="Thr-tRNA-ligase_IIa"/>
</dbReference>
<feature type="domain" description="TGS" evidence="14">
    <location>
        <begin position="100"/>
        <end position="192"/>
    </location>
</feature>
<dbReference type="EMBL" id="HBIR01024708">
    <property type="protein sequence ID" value="CAE0551740.1"/>
    <property type="molecule type" value="Transcribed_RNA"/>
</dbReference>
<dbReference type="FunFam" id="3.30.980.10:FF:000005">
    <property type="entry name" value="Threonyl-tRNA synthetase, mitochondrial"/>
    <property type="match status" value="1"/>
</dbReference>
<dbReference type="InterPro" id="IPR006195">
    <property type="entry name" value="aa-tRNA-synth_II"/>
</dbReference>
<dbReference type="SUPFAM" id="SSF81271">
    <property type="entry name" value="TGS-like"/>
    <property type="match status" value="1"/>
</dbReference>
<keyword evidence="8" id="KW-0648">Protein biosynthesis</keyword>
<name>A0A6V2RGC7_EMIHU</name>
<evidence type="ECO:0000256" key="10">
    <source>
        <dbReference type="ARBA" id="ARBA00031900"/>
    </source>
</evidence>
<dbReference type="InterPro" id="IPR047246">
    <property type="entry name" value="ThrRS_anticodon"/>
</dbReference>
<reference evidence="16" key="1">
    <citation type="submission" date="2021-01" db="EMBL/GenBank/DDBJ databases">
        <authorList>
            <person name="Corre E."/>
            <person name="Pelletier E."/>
            <person name="Niang G."/>
            <person name="Scheremetjew M."/>
            <person name="Finn R."/>
            <person name="Kale V."/>
            <person name="Holt S."/>
            <person name="Cochrane G."/>
            <person name="Meng A."/>
            <person name="Brown T."/>
            <person name="Cohen L."/>
        </authorList>
    </citation>
    <scope>NUCLEOTIDE SEQUENCE</scope>
    <source>
        <strain evidence="16">379</strain>
    </source>
</reference>
<evidence type="ECO:0000256" key="4">
    <source>
        <dbReference type="ARBA" id="ARBA00022490"/>
    </source>
</evidence>
<accession>A0A6V2RGC7</accession>
<dbReference type="Pfam" id="PF07973">
    <property type="entry name" value="tRNA_SAD"/>
    <property type="match status" value="1"/>
</dbReference>
<feature type="domain" description="Aminoacyl-transfer RNA synthetases class-II family profile" evidence="13">
    <location>
        <begin position="401"/>
        <end position="700"/>
    </location>
</feature>
<dbReference type="Gene3D" id="3.30.980.10">
    <property type="entry name" value="Threonyl-trna Synthetase, Chain A, domain 2"/>
    <property type="match status" value="1"/>
</dbReference>
<comment type="similarity">
    <text evidence="2">Belongs to the class-II aminoacyl-tRNA synthetase family.</text>
</comment>
<evidence type="ECO:0000256" key="2">
    <source>
        <dbReference type="ARBA" id="ARBA00008226"/>
    </source>
</evidence>
<dbReference type="PANTHER" id="PTHR11451:SF46">
    <property type="entry name" value="THREONINE--TRNA LIGASE"/>
    <property type="match status" value="1"/>
</dbReference>
<organism evidence="16">
    <name type="scientific">Emiliania huxleyi</name>
    <name type="common">Coccolithophore</name>
    <name type="synonym">Pontosphaera huxleyi</name>
    <dbReference type="NCBI Taxonomy" id="2903"/>
    <lineage>
        <taxon>Eukaryota</taxon>
        <taxon>Haptista</taxon>
        <taxon>Haptophyta</taxon>
        <taxon>Prymnesiophyceae</taxon>
        <taxon>Isochrysidales</taxon>
        <taxon>Noelaerhabdaceae</taxon>
        <taxon>Emiliania</taxon>
    </lineage>
</organism>
<dbReference type="Pfam" id="PF02824">
    <property type="entry name" value="TGS"/>
    <property type="match status" value="1"/>
</dbReference>
<dbReference type="GO" id="GO:0005524">
    <property type="term" value="F:ATP binding"/>
    <property type="evidence" value="ECO:0007669"/>
    <property type="project" value="UniProtKB-KW"/>
</dbReference>
<keyword evidence="6" id="KW-0547">Nucleotide-binding</keyword>